<name>A0A0P9CM89_9BACL</name>
<protein>
    <submittedName>
        <fullName evidence="3">Uncharacterized protein</fullName>
    </submittedName>
</protein>
<dbReference type="Proteomes" id="UP000050482">
    <property type="component" value="Unassembled WGS sequence"/>
</dbReference>
<dbReference type="OrthoDB" id="5782056at2"/>
<dbReference type="EMBL" id="LJCO01000040">
    <property type="protein sequence ID" value="KPV44078.1"/>
    <property type="molecule type" value="Genomic_DNA"/>
</dbReference>
<evidence type="ECO:0000313" key="3">
    <source>
        <dbReference type="EMBL" id="KPV44078.1"/>
    </source>
</evidence>
<keyword evidence="2" id="KW-0812">Transmembrane</keyword>
<sequence length="107" mass="12028">MSFLHNGIFLFLCFVVGLGILSGLIERFLAPKRRKKRGAEKKSHNSTRKTSSSNNRKSSSRSSDDVILRTPIDKLTWSEFERLFALYFRSQGFLVEELGVGGNDGGD</sequence>
<organism evidence="3 4">
    <name type="scientific">Alicyclobacillus ferrooxydans</name>
    <dbReference type="NCBI Taxonomy" id="471514"/>
    <lineage>
        <taxon>Bacteria</taxon>
        <taxon>Bacillati</taxon>
        <taxon>Bacillota</taxon>
        <taxon>Bacilli</taxon>
        <taxon>Bacillales</taxon>
        <taxon>Alicyclobacillaceae</taxon>
        <taxon>Alicyclobacillus</taxon>
    </lineage>
</organism>
<comment type="caution">
    <text evidence="3">The sequence shown here is derived from an EMBL/GenBank/DDBJ whole genome shotgun (WGS) entry which is preliminary data.</text>
</comment>
<dbReference type="AlphaFoldDB" id="A0A0P9CM89"/>
<feature type="transmembrane region" description="Helical" evidence="2">
    <location>
        <begin position="6"/>
        <end position="29"/>
    </location>
</feature>
<keyword evidence="4" id="KW-1185">Reference proteome</keyword>
<reference evidence="3 4" key="1">
    <citation type="submission" date="2015-09" db="EMBL/GenBank/DDBJ databases">
        <title>Draft genome sequence of Alicyclobacillus ferrooxydans DSM 22381.</title>
        <authorList>
            <person name="Hemp J."/>
        </authorList>
    </citation>
    <scope>NUCLEOTIDE SEQUENCE [LARGE SCALE GENOMIC DNA]</scope>
    <source>
        <strain evidence="3 4">TC-34</strain>
    </source>
</reference>
<feature type="region of interest" description="Disordered" evidence="1">
    <location>
        <begin position="33"/>
        <end position="65"/>
    </location>
</feature>
<keyword evidence="2" id="KW-1133">Transmembrane helix</keyword>
<proteinExistence type="predicted"/>
<feature type="compositionally biased region" description="Low complexity" evidence="1">
    <location>
        <begin position="48"/>
        <end position="61"/>
    </location>
</feature>
<accession>A0A0P9CM89</accession>
<gene>
    <name evidence="3" type="ORF">AN477_08335</name>
</gene>
<evidence type="ECO:0000256" key="2">
    <source>
        <dbReference type="SAM" id="Phobius"/>
    </source>
</evidence>
<evidence type="ECO:0000313" key="4">
    <source>
        <dbReference type="Proteomes" id="UP000050482"/>
    </source>
</evidence>
<dbReference type="PATRIC" id="fig|471514.4.peg.839"/>
<dbReference type="RefSeq" id="WP_054968717.1">
    <property type="nucleotide sequence ID" value="NZ_LJCO01000040.1"/>
</dbReference>
<feature type="compositionally biased region" description="Basic residues" evidence="1">
    <location>
        <begin position="33"/>
        <end position="47"/>
    </location>
</feature>
<evidence type="ECO:0000256" key="1">
    <source>
        <dbReference type="SAM" id="MobiDB-lite"/>
    </source>
</evidence>
<keyword evidence="2" id="KW-0472">Membrane</keyword>